<reference evidence="2 3" key="1">
    <citation type="submission" date="2013-09" db="EMBL/GenBank/DDBJ databases">
        <title>Corchorus capsularis genome sequencing.</title>
        <authorList>
            <person name="Alam M."/>
            <person name="Haque M.S."/>
            <person name="Islam M.S."/>
            <person name="Emdad E.M."/>
            <person name="Islam M.M."/>
            <person name="Ahmed B."/>
            <person name="Halim A."/>
            <person name="Hossen Q.M.M."/>
            <person name="Hossain M.Z."/>
            <person name="Ahmed R."/>
            <person name="Khan M.M."/>
            <person name="Islam R."/>
            <person name="Rashid M.M."/>
            <person name="Khan S.A."/>
            <person name="Rahman M.S."/>
            <person name="Alam M."/>
        </authorList>
    </citation>
    <scope>NUCLEOTIDE SEQUENCE [LARGE SCALE GENOMIC DNA]</scope>
    <source>
        <strain evidence="3">cv. CVL-1</strain>
        <tissue evidence="2">Whole seedling</tissue>
    </source>
</reference>
<name>A0A1R3JBK1_COCAP</name>
<dbReference type="Gramene" id="OMO92218">
    <property type="protein sequence ID" value="OMO92218"/>
    <property type="gene ID" value="CCACVL1_06902"/>
</dbReference>
<feature type="compositionally biased region" description="Polar residues" evidence="1">
    <location>
        <begin position="1"/>
        <end position="10"/>
    </location>
</feature>
<evidence type="ECO:0000313" key="2">
    <source>
        <dbReference type="EMBL" id="OMO92218.1"/>
    </source>
</evidence>
<gene>
    <name evidence="2" type="ORF">CCACVL1_06902</name>
</gene>
<keyword evidence="3" id="KW-1185">Reference proteome</keyword>
<accession>A0A1R3JBK1</accession>
<dbReference type="EMBL" id="AWWV01008229">
    <property type="protein sequence ID" value="OMO92218.1"/>
    <property type="molecule type" value="Genomic_DNA"/>
</dbReference>
<comment type="caution">
    <text evidence="2">The sequence shown here is derived from an EMBL/GenBank/DDBJ whole genome shotgun (WGS) entry which is preliminary data.</text>
</comment>
<dbReference type="AlphaFoldDB" id="A0A1R3JBK1"/>
<protein>
    <submittedName>
        <fullName evidence="2">Uncharacterized protein</fullName>
    </submittedName>
</protein>
<dbReference type="Proteomes" id="UP000188268">
    <property type="component" value="Unassembled WGS sequence"/>
</dbReference>
<organism evidence="2 3">
    <name type="scientific">Corchorus capsularis</name>
    <name type="common">Jute</name>
    <dbReference type="NCBI Taxonomy" id="210143"/>
    <lineage>
        <taxon>Eukaryota</taxon>
        <taxon>Viridiplantae</taxon>
        <taxon>Streptophyta</taxon>
        <taxon>Embryophyta</taxon>
        <taxon>Tracheophyta</taxon>
        <taxon>Spermatophyta</taxon>
        <taxon>Magnoliopsida</taxon>
        <taxon>eudicotyledons</taxon>
        <taxon>Gunneridae</taxon>
        <taxon>Pentapetalae</taxon>
        <taxon>rosids</taxon>
        <taxon>malvids</taxon>
        <taxon>Malvales</taxon>
        <taxon>Malvaceae</taxon>
        <taxon>Grewioideae</taxon>
        <taxon>Apeibeae</taxon>
        <taxon>Corchorus</taxon>
    </lineage>
</organism>
<feature type="non-terminal residue" evidence="2">
    <location>
        <position position="1"/>
    </location>
</feature>
<evidence type="ECO:0000313" key="3">
    <source>
        <dbReference type="Proteomes" id="UP000188268"/>
    </source>
</evidence>
<feature type="region of interest" description="Disordered" evidence="1">
    <location>
        <begin position="1"/>
        <end position="27"/>
    </location>
</feature>
<proteinExistence type="predicted"/>
<evidence type="ECO:0000256" key="1">
    <source>
        <dbReference type="SAM" id="MobiDB-lite"/>
    </source>
</evidence>
<sequence length="27" mass="3023">EDSCTSIQTKQNRENEQGIKSKSRANA</sequence>
<feature type="non-terminal residue" evidence="2">
    <location>
        <position position="27"/>
    </location>
</feature>